<dbReference type="OrthoDB" id="2115692at2759"/>
<dbReference type="EMBL" id="KZ805392">
    <property type="protein sequence ID" value="PVH99442.1"/>
    <property type="molecule type" value="Genomic_DNA"/>
</dbReference>
<dbReference type="InterPro" id="IPR016181">
    <property type="entry name" value="Acyl_CoA_acyltransferase"/>
</dbReference>
<protein>
    <submittedName>
        <fullName evidence="2">Acyl-CoA N-acyltransferase</fullName>
    </submittedName>
</protein>
<evidence type="ECO:0000313" key="3">
    <source>
        <dbReference type="Proteomes" id="UP000244855"/>
    </source>
</evidence>
<evidence type="ECO:0000313" key="2">
    <source>
        <dbReference type="EMBL" id="PVH99442.1"/>
    </source>
</evidence>
<dbReference type="Proteomes" id="UP000244855">
    <property type="component" value="Unassembled WGS sequence"/>
</dbReference>
<feature type="domain" description="N-acetyltransferase" evidence="1">
    <location>
        <begin position="82"/>
        <end position="226"/>
    </location>
</feature>
<accession>A0A2V1DMM5</accession>
<dbReference type="Pfam" id="PF13673">
    <property type="entry name" value="Acetyltransf_10"/>
    <property type="match status" value="1"/>
</dbReference>
<name>A0A2V1DMM5_9PLEO</name>
<dbReference type="SUPFAM" id="SSF55729">
    <property type="entry name" value="Acyl-CoA N-acyltransferases (Nat)"/>
    <property type="match status" value="1"/>
</dbReference>
<keyword evidence="2" id="KW-0012">Acyltransferase</keyword>
<reference evidence="2 3" key="1">
    <citation type="journal article" date="2018" name="Sci. Rep.">
        <title>Comparative genomics provides insights into the lifestyle and reveals functional heterogeneity of dark septate endophytic fungi.</title>
        <authorList>
            <person name="Knapp D.G."/>
            <person name="Nemeth J.B."/>
            <person name="Barry K."/>
            <person name="Hainaut M."/>
            <person name="Henrissat B."/>
            <person name="Johnson J."/>
            <person name="Kuo A."/>
            <person name="Lim J.H.P."/>
            <person name="Lipzen A."/>
            <person name="Nolan M."/>
            <person name="Ohm R.A."/>
            <person name="Tamas L."/>
            <person name="Grigoriev I.V."/>
            <person name="Spatafora J.W."/>
            <person name="Nagy L.G."/>
            <person name="Kovacs G.M."/>
        </authorList>
    </citation>
    <scope>NUCLEOTIDE SEQUENCE [LARGE SCALE GENOMIC DNA]</scope>
    <source>
        <strain evidence="2 3">DSE2036</strain>
    </source>
</reference>
<dbReference type="InterPro" id="IPR000182">
    <property type="entry name" value="GNAT_dom"/>
</dbReference>
<dbReference type="Gene3D" id="3.40.630.30">
    <property type="match status" value="1"/>
</dbReference>
<proteinExistence type="predicted"/>
<dbReference type="CDD" id="cd04301">
    <property type="entry name" value="NAT_SF"/>
    <property type="match status" value="1"/>
</dbReference>
<dbReference type="PROSITE" id="PS51186">
    <property type="entry name" value="GNAT"/>
    <property type="match status" value="1"/>
</dbReference>
<dbReference type="PANTHER" id="PTHR42791">
    <property type="entry name" value="GNAT FAMILY ACETYLTRANSFERASE"/>
    <property type="match status" value="1"/>
</dbReference>
<dbReference type="AlphaFoldDB" id="A0A2V1DMM5"/>
<evidence type="ECO:0000259" key="1">
    <source>
        <dbReference type="PROSITE" id="PS51186"/>
    </source>
</evidence>
<keyword evidence="3" id="KW-1185">Reference proteome</keyword>
<dbReference type="GO" id="GO:0016747">
    <property type="term" value="F:acyltransferase activity, transferring groups other than amino-acyl groups"/>
    <property type="evidence" value="ECO:0007669"/>
    <property type="project" value="InterPro"/>
</dbReference>
<dbReference type="STRING" id="97972.A0A2V1DMM5"/>
<sequence>MHIRPLTRADLPSIAQISYQAFKDDELNAYLFPKQHEYPGDLRKFQLLRLRTRFVTQGMHGWVVVTDEKDGEGMWKGKEEVVGFASLLRLGDDEKAKRWQADSWSNALERQLLRIEGWYDATFVDRARSPSNMASFIAAAPWNDLAIYKQRWHLAILGVSPTHQRRGIGAMLVQHGQRLAADDGVPLTLESSLIGRRLYTKQGFRVVSEKKLAEGMDAVCMMWESQATGEGEKGE</sequence>
<keyword evidence="2" id="KW-0808">Transferase</keyword>
<dbReference type="PANTHER" id="PTHR42791:SF16">
    <property type="entry name" value="N-ACETYLTRANSFERASE DOMAIN-CONTAINING PROTEIN"/>
    <property type="match status" value="1"/>
</dbReference>
<organism evidence="2 3">
    <name type="scientific">Periconia macrospinosa</name>
    <dbReference type="NCBI Taxonomy" id="97972"/>
    <lineage>
        <taxon>Eukaryota</taxon>
        <taxon>Fungi</taxon>
        <taxon>Dikarya</taxon>
        <taxon>Ascomycota</taxon>
        <taxon>Pezizomycotina</taxon>
        <taxon>Dothideomycetes</taxon>
        <taxon>Pleosporomycetidae</taxon>
        <taxon>Pleosporales</taxon>
        <taxon>Massarineae</taxon>
        <taxon>Periconiaceae</taxon>
        <taxon>Periconia</taxon>
    </lineage>
</organism>
<gene>
    <name evidence="2" type="ORF">DM02DRAFT_615056</name>
</gene>
<dbReference type="InterPro" id="IPR052523">
    <property type="entry name" value="Trichothecene_AcTrans"/>
</dbReference>